<dbReference type="InterPro" id="IPR001155">
    <property type="entry name" value="OxRdtase_FMN_N"/>
</dbReference>
<proteinExistence type="predicted"/>
<keyword evidence="4" id="KW-0521">NADP</keyword>
<evidence type="ECO:0000256" key="1">
    <source>
        <dbReference type="ARBA" id="ARBA00001917"/>
    </source>
</evidence>
<evidence type="ECO:0000256" key="5">
    <source>
        <dbReference type="ARBA" id="ARBA00023002"/>
    </source>
</evidence>
<keyword evidence="3" id="KW-0288">FMN</keyword>
<dbReference type="PANTHER" id="PTHR43303:SF4">
    <property type="entry name" value="NADPH DEHYDROGENASE C23G7.10C-RELATED"/>
    <property type="match status" value="1"/>
</dbReference>
<protein>
    <recommendedName>
        <fullName evidence="6">NADH:flavin oxidoreductase/NADH oxidase N-terminal domain-containing protein</fullName>
    </recommendedName>
</protein>
<gene>
    <name evidence="7" type="ORF">FCN80_07145</name>
</gene>
<evidence type="ECO:0000313" key="7">
    <source>
        <dbReference type="EMBL" id="TKI07196.1"/>
    </source>
</evidence>
<comment type="cofactor">
    <cofactor evidence="1">
        <name>FMN</name>
        <dbReference type="ChEBI" id="CHEBI:58210"/>
    </cofactor>
</comment>
<feature type="domain" description="NADH:flavin oxidoreductase/NADH oxidase N-terminal" evidence="6">
    <location>
        <begin position="9"/>
        <end position="70"/>
    </location>
</feature>
<dbReference type="EMBL" id="SZPQ01000006">
    <property type="protein sequence ID" value="TKI07196.1"/>
    <property type="molecule type" value="Genomic_DNA"/>
</dbReference>
<comment type="caution">
    <text evidence="7">The sequence shown here is derived from an EMBL/GenBank/DDBJ whole genome shotgun (WGS) entry which is preliminary data.</text>
</comment>
<keyword evidence="5" id="KW-0560">Oxidoreductase</keyword>
<dbReference type="InterPro" id="IPR013785">
    <property type="entry name" value="Aldolase_TIM"/>
</dbReference>
<keyword evidence="8" id="KW-1185">Reference proteome</keyword>
<reference evidence="7 8" key="1">
    <citation type="submission" date="2019-04" db="EMBL/GenBank/DDBJ databases">
        <authorList>
            <person name="Li M."/>
            <person name="Gao C."/>
        </authorList>
    </citation>
    <scope>NUCLEOTIDE SEQUENCE [LARGE SCALE GENOMIC DNA]</scope>
    <source>
        <strain evidence="7 8">BGMRC 2031</strain>
    </source>
</reference>
<evidence type="ECO:0000256" key="3">
    <source>
        <dbReference type="ARBA" id="ARBA00022643"/>
    </source>
</evidence>
<evidence type="ECO:0000259" key="6">
    <source>
        <dbReference type="Pfam" id="PF00724"/>
    </source>
</evidence>
<dbReference type="Pfam" id="PF00724">
    <property type="entry name" value="Oxidored_FMN"/>
    <property type="match status" value="1"/>
</dbReference>
<evidence type="ECO:0000313" key="8">
    <source>
        <dbReference type="Proteomes" id="UP000305202"/>
    </source>
</evidence>
<organism evidence="7 8">
    <name type="scientific">Martelella alba</name>
    <dbReference type="NCBI Taxonomy" id="2590451"/>
    <lineage>
        <taxon>Bacteria</taxon>
        <taxon>Pseudomonadati</taxon>
        <taxon>Pseudomonadota</taxon>
        <taxon>Alphaproteobacteria</taxon>
        <taxon>Hyphomicrobiales</taxon>
        <taxon>Aurantimonadaceae</taxon>
        <taxon>Martelella</taxon>
    </lineage>
</organism>
<evidence type="ECO:0000256" key="2">
    <source>
        <dbReference type="ARBA" id="ARBA00022630"/>
    </source>
</evidence>
<dbReference type="Proteomes" id="UP000305202">
    <property type="component" value="Unassembled WGS sequence"/>
</dbReference>
<evidence type="ECO:0000256" key="4">
    <source>
        <dbReference type="ARBA" id="ARBA00022857"/>
    </source>
</evidence>
<keyword evidence="2" id="KW-0285">Flavoprotein</keyword>
<dbReference type="Gene3D" id="3.20.20.70">
    <property type="entry name" value="Aldolase class I"/>
    <property type="match status" value="1"/>
</dbReference>
<dbReference type="SUPFAM" id="SSF51395">
    <property type="entry name" value="FMN-linked oxidoreductases"/>
    <property type="match status" value="1"/>
</dbReference>
<accession>A0ABY2SMV8</accession>
<dbReference type="InterPro" id="IPR044152">
    <property type="entry name" value="YqjM-like"/>
</dbReference>
<dbReference type="PANTHER" id="PTHR43303">
    <property type="entry name" value="NADPH DEHYDROGENASE C23G7.10C-RELATED"/>
    <property type="match status" value="1"/>
</dbReference>
<name>A0ABY2SMV8_9HYPH</name>
<sequence>MKKVDYGVLFEKVKIGPLVLKNRFVMAPMSVHMSHDGSVTPEEIAFYERRARGGAAMLIVGSVCIIPVGKPALTSQGINPLHPLILSLKSIRFSKPSILPPEN</sequence>